<dbReference type="Gene3D" id="3.30.70.270">
    <property type="match status" value="1"/>
</dbReference>
<dbReference type="GO" id="GO:0003964">
    <property type="term" value="F:RNA-directed DNA polymerase activity"/>
    <property type="evidence" value="ECO:0007669"/>
    <property type="project" value="UniProtKB-KW"/>
</dbReference>
<keyword evidence="3" id="KW-1185">Reference proteome</keyword>
<protein>
    <submittedName>
        <fullName evidence="2">Reverse transcriptase domain-containing protein</fullName>
    </submittedName>
</protein>
<keyword evidence="2" id="KW-0808">Transferase</keyword>
<dbReference type="Gene3D" id="3.10.10.10">
    <property type="entry name" value="HIV Type 1 Reverse Transcriptase, subunit A, domain 1"/>
    <property type="match status" value="1"/>
</dbReference>
<gene>
    <name evidence="2" type="ORF">Tco_0977575</name>
</gene>
<comment type="caution">
    <text evidence="2">The sequence shown here is derived from an EMBL/GenBank/DDBJ whole genome shotgun (WGS) entry which is preliminary data.</text>
</comment>
<organism evidence="2 3">
    <name type="scientific">Tanacetum coccineum</name>
    <dbReference type="NCBI Taxonomy" id="301880"/>
    <lineage>
        <taxon>Eukaryota</taxon>
        <taxon>Viridiplantae</taxon>
        <taxon>Streptophyta</taxon>
        <taxon>Embryophyta</taxon>
        <taxon>Tracheophyta</taxon>
        <taxon>Spermatophyta</taxon>
        <taxon>Magnoliopsida</taxon>
        <taxon>eudicotyledons</taxon>
        <taxon>Gunneridae</taxon>
        <taxon>Pentapetalae</taxon>
        <taxon>asterids</taxon>
        <taxon>campanulids</taxon>
        <taxon>Asterales</taxon>
        <taxon>Asteraceae</taxon>
        <taxon>Asteroideae</taxon>
        <taxon>Anthemideae</taxon>
        <taxon>Anthemidinae</taxon>
        <taxon>Tanacetum</taxon>
    </lineage>
</organism>
<dbReference type="CDD" id="cd01647">
    <property type="entry name" value="RT_LTR"/>
    <property type="match status" value="1"/>
</dbReference>
<dbReference type="InterPro" id="IPR053134">
    <property type="entry name" value="RNA-dir_DNA_polymerase"/>
</dbReference>
<dbReference type="SUPFAM" id="SSF56672">
    <property type="entry name" value="DNA/RNA polymerases"/>
    <property type="match status" value="1"/>
</dbReference>
<keyword evidence="2" id="KW-0695">RNA-directed DNA polymerase</keyword>
<dbReference type="InterPro" id="IPR043502">
    <property type="entry name" value="DNA/RNA_pol_sf"/>
</dbReference>
<evidence type="ECO:0000259" key="1">
    <source>
        <dbReference type="Pfam" id="PF00078"/>
    </source>
</evidence>
<reference evidence="2" key="2">
    <citation type="submission" date="2022-01" db="EMBL/GenBank/DDBJ databases">
        <authorList>
            <person name="Yamashiro T."/>
            <person name="Shiraishi A."/>
            <person name="Satake H."/>
            <person name="Nakayama K."/>
        </authorList>
    </citation>
    <scope>NUCLEOTIDE SEQUENCE</scope>
</reference>
<accession>A0ABQ5EKG4</accession>
<dbReference type="PANTHER" id="PTHR24559:SF427">
    <property type="entry name" value="RNA-DIRECTED DNA POLYMERASE"/>
    <property type="match status" value="1"/>
</dbReference>
<keyword evidence="2" id="KW-0548">Nucleotidyltransferase</keyword>
<dbReference type="Proteomes" id="UP001151760">
    <property type="component" value="Unassembled WGS sequence"/>
</dbReference>
<dbReference type="InterPro" id="IPR000477">
    <property type="entry name" value="RT_dom"/>
</dbReference>
<dbReference type="PANTHER" id="PTHR24559">
    <property type="entry name" value="TRANSPOSON TY3-I GAG-POL POLYPROTEIN"/>
    <property type="match status" value="1"/>
</dbReference>
<dbReference type="Pfam" id="PF00078">
    <property type="entry name" value="RVT_1"/>
    <property type="match status" value="1"/>
</dbReference>
<dbReference type="EMBL" id="BQNB010016405">
    <property type="protein sequence ID" value="GJT51418.1"/>
    <property type="molecule type" value="Genomic_DNA"/>
</dbReference>
<dbReference type="InterPro" id="IPR043128">
    <property type="entry name" value="Rev_trsase/Diguanyl_cyclase"/>
</dbReference>
<evidence type="ECO:0000313" key="3">
    <source>
        <dbReference type="Proteomes" id="UP001151760"/>
    </source>
</evidence>
<name>A0ABQ5EKG4_9ASTR</name>
<evidence type="ECO:0000313" key="2">
    <source>
        <dbReference type="EMBL" id="GJT51418.1"/>
    </source>
</evidence>
<feature type="domain" description="Reverse transcriptase" evidence="1">
    <location>
        <begin position="93"/>
        <end position="204"/>
    </location>
</feature>
<sequence>MVETNQGTFVPSEPRADTSFVHWKFESLIDLTYEKLKELCLSQNHLIIWHLWNCKNCPTNLKSSKKKVSYDLDLHLGEPPVLFVKKKEGSFHLQIGYHQLRVREEDIPKTALRTRYRHFKYTVMPFGLINAHVVFMDFMNRICKMYLDKFVIIFIDDILIYSKSKGEHKVHLRLVLELLEKEKLFGRFSKCKFWLQEVYFLGHVVNSEGKANVVANALSIKELMKPRRARAMSMTIHSSIKARILEAQREASKGVNTSVEMLKGLDKQFKRKEDGRLYLAE</sequence>
<reference evidence="2" key="1">
    <citation type="journal article" date="2022" name="Int. J. Mol. Sci.">
        <title>Draft Genome of Tanacetum Coccineum: Genomic Comparison of Closely Related Tanacetum-Family Plants.</title>
        <authorList>
            <person name="Yamashiro T."/>
            <person name="Shiraishi A."/>
            <person name="Nakayama K."/>
            <person name="Satake H."/>
        </authorList>
    </citation>
    <scope>NUCLEOTIDE SEQUENCE</scope>
</reference>
<proteinExistence type="predicted"/>